<evidence type="ECO:0000256" key="2">
    <source>
        <dbReference type="PROSITE-ProRule" id="PRU00169"/>
    </source>
</evidence>
<evidence type="ECO:0000313" key="4">
    <source>
        <dbReference type="EMBL" id="PKH27596.1"/>
    </source>
</evidence>
<dbReference type="PANTHER" id="PTHR45339:SF5">
    <property type="entry name" value="HISTIDINE KINASE"/>
    <property type="match status" value="1"/>
</dbReference>
<feature type="modified residue" description="4-aspartylphosphate" evidence="2">
    <location>
        <position position="78"/>
    </location>
</feature>
<dbReference type="RefSeq" id="WP_065951988.1">
    <property type="nucleotide sequence ID" value="NZ_KZ477985.1"/>
</dbReference>
<proteinExistence type="predicted"/>
<dbReference type="CDD" id="cd17546">
    <property type="entry name" value="REC_hyHK_CKI1_RcsC-like"/>
    <property type="match status" value="1"/>
</dbReference>
<evidence type="ECO:0000313" key="5">
    <source>
        <dbReference type="Proteomes" id="UP000233564"/>
    </source>
</evidence>
<evidence type="ECO:0000256" key="1">
    <source>
        <dbReference type="ARBA" id="ARBA00022553"/>
    </source>
</evidence>
<dbReference type="InterPro" id="IPR001789">
    <property type="entry name" value="Sig_transdc_resp-reg_receiver"/>
</dbReference>
<dbReference type="GO" id="GO:0005524">
    <property type="term" value="F:ATP binding"/>
    <property type="evidence" value="ECO:0007669"/>
    <property type="project" value="UniProtKB-KW"/>
</dbReference>
<dbReference type="PANTHER" id="PTHR45339">
    <property type="entry name" value="HYBRID SIGNAL TRANSDUCTION HISTIDINE KINASE J"/>
    <property type="match status" value="1"/>
</dbReference>
<dbReference type="Gene3D" id="3.40.50.2300">
    <property type="match status" value="1"/>
</dbReference>
<gene>
    <name evidence="4" type="ORF">CIB54_01705</name>
</gene>
<organism evidence="4 5">
    <name type="scientific">Pseudomonas fluorescens</name>
    <dbReference type="NCBI Taxonomy" id="294"/>
    <lineage>
        <taxon>Bacteria</taxon>
        <taxon>Pseudomonadati</taxon>
        <taxon>Pseudomonadota</taxon>
        <taxon>Gammaproteobacteria</taxon>
        <taxon>Pseudomonadales</taxon>
        <taxon>Pseudomonadaceae</taxon>
        <taxon>Pseudomonas</taxon>
    </lineage>
</organism>
<dbReference type="SMART" id="SM00448">
    <property type="entry name" value="REC"/>
    <property type="match status" value="1"/>
</dbReference>
<dbReference type="SUPFAM" id="SSF52172">
    <property type="entry name" value="CheY-like"/>
    <property type="match status" value="1"/>
</dbReference>
<evidence type="ECO:0000259" key="3">
    <source>
        <dbReference type="PROSITE" id="PS50110"/>
    </source>
</evidence>
<dbReference type="AlphaFoldDB" id="A0A2N1EGD7"/>
<dbReference type="InterPro" id="IPR011006">
    <property type="entry name" value="CheY-like_superfamily"/>
</dbReference>
<name>A0A2N1EGD7_PSEFL</name>
<dbReference type="Pfam" id="PF00072">
    <property type="entry name" value="Response_reg"/>
    <property type="match status" value="1"/>
</dbReference>
<dbReference type="SUPFAM" id="SSF47226">
    <property type="entry name" value="Histidine-containing phosphotransfer domain, HPT domain"/>
    <property type="match status" value="1"/>
</dbReference>
<sequence>MGSPGGSTAGANRTVKPPFAPPPHWQHLNVLVVEDHSAYRLLLGWLLQKLRLGHQLAADGLMGLDAFTHRPFDLVISDCRMPLMDGYSMASAIRRHERKNGLKRVPIIALTANLQNDSPQRCRKAGMDAWLVKPLTLEQLHAVLVRWLPGDDGPRTGKEAAVPVMNWPTRASLVATFGSDVIVDQLLESLLVEAWEDLRVLRHARATLNASLTAEHLHRLIGSLVFLGGTGLETSAVSVIRQVQSDGVAAHKAQLEGFEAQLCTYLDYLSDV</sequence>
<dbReference type="GO" id="GO:0005886">
    <property type="term" value="C:plasma membrane"/>
    <property type="evidence" value="ECO:0007669"/>
    <property type="project" value="UniProtKB-SubCell"/>
</dbReference>
<dbReference type="PROSITE" id="PS50110">
    <property type="entry name" value="RESPONSE_REGULATORY"/>
    <property type="match status" value="1"/>
</dbReference>
<protein>
    <submittedName>
        <fullName evidence="4">Response regulator</fullName>
    </submittedName>
</protein>
<dbReference type="Proteomes" id="UP000233564">
    <property type="component" value="Unassembled WGS sequence"/>
</dbReference>
<reference evidence="4 5" key="1">
    <citation type="submission" date="2017-08" db="EMBL/GenBank/DDBJ databases">
        <authorList>
            <person name="de Groot N.N."/>
        </authorList>
    </citation>
    <scope>NUCLEOTIDE SEQUENCE [LARGE SCALE GENOMIC DNA]</scope>
    <source>
        <strain evidence="4 5">PfR 37</strain>
    </source>
</reference>
<comment type="caution">
    <text evidence="4">The sequence shown here is derived from an EMBL/GenBank/DDBJ whole genome shotgun (WGS) entry which is preliminary data.</text>
</comment>
<dbReference type="EMBL" id="NVXX01000001">
    <property type="protein sequence ID" value="PKH27596.1"/>
    <property type="molecule type" value="Genomic_DNA"/>
</dbReference>
<dbReference type="GO" id="GO:0000160">
    <property type="term" value="P:phosphorelay signal transduction system"/>
    <property type="evidence" value="ECO:0007669"/>
    <property type="project" value="InterPro"/>
</dbReference>
<keyword evidence="1 2" id="KW-0597">Phosphoprotein</keyword>
<accession>A0A2N1EGD7</accession>
<feature type="domain" description="Response regulatory" evidence="3">
    <location>
        <begin position="29"/>
        <end position="148"/>
    </location>
</feature>
<dbReference type="InterPro" id="IPR036641">
    <property type="entry name" value="HPT_dom_sf"/>
</dbReference>